<reference evidence="1 2" key="1">
    <citation type="submission" date="2017-02" db="EMBL/GenBank/DDBJ databases">
        <authorList>
            <person name="Peterson S.W."/>
        </authorList>
    </citation>
    <scope>NUCLEOTIDE SEQUENCE [LARGE SCALE GENOMIC DNA]</scope>
    <source>
        <strain evidence="1 2">ATCC 49788</strain>
    </source>
</reference>
<dbReference type="Proteomes" id="UP000190460">
    <property type="component" value="Unassembled WGS sequence"/>
</dbReference>
<dbReference type="InterPro" id="IPR007486">
    <property type="entry name" value="YebE"/>
</dbReference>
<keyword evidence="2" id="KW-1185">Reference proteome</keyword>
<dbReference type="Gene3D" id="1.10.3680.10">
    <property type="entry name" value="TerB-like"/>
    <property type="match status" value="1"/>
</dbReference>
<evidence type="ECO:0000313" key="2">
    <source>
        <dbReference type="Proteomes" id="UP000190460"/>
    </source>
</evidence>
<dbReference type="EMBL" id="FUYB01000006">
    <property type="protein sequence ID" value="SKA77263.1"/>
    <property type="molecule type" value="Genomic_DNA"/>
</dbReference>
<sequence length="236" mass="24574">MSLVKTLGRVAFGLIVAQASKKLLGGRGGALGGLLGAVLGGGATRNTAIAGGIGALLTSLLSSKPAQASSGSGNGSGGNILTNLFNMLGDSPQTKNASAKDVGSFFQAALKDEPMQTTPEDEKNAGILLRAMINSVKADGVIDDQEQAKIKEYLKDVSPADLEFVTTELRKPLDLQGLIKSVPQGMEKQVYLMSLLAMTLDDPREVKYMQNLAAGLGLSSAELNAIHDQLQIKHLA</sequence>
<organism evidence="1 2">
    <name type="scientific">Thiothrix eikelboomii</name>
    <dbReference type="NCBI Taxonomy" id="92487"/>
    <lineage>
        <taxon>Bacteria</taxon>
        <taxon>Pseudomonadati</taxon>
        <taxon>Pseudomonadota</taxon>
        <taxon>Gammaproteobacteria</taxon>
        <taxon>Thiotrichales</taxon>
        <taxon>Thiotrichaceae</taxon>
        <taxon>Thiothrix</taxon>
    </lineage>
</organism>
<evidence type="ECO:0000313" key="1">
    <source>
        <dbReference type="EMBL" id="SKA77263.1"/>
    </source>
</evidence>
<name>A0A1T4WIU7_9GAMM</name>
<gene>
    <name evidence="1" type="ORF">SAMN02745130_01768</name>
</gene>
<dbReference type="RefSeq" id="WP_078922236.1">
    <property type="nucleotide sequence ID" value="NZ_FUYB01000006.1"/>
</dbReference>
<dbReference type="OrthoDB" id="7866618at2"/>
<protein>
    <submittedName>
        <fullName evidence="1">Uncharacterized membrane protein YebE, DUF533 family</fullName>
    </submittedName>
</protein>
<proteinExistence type="predicted"/>
<dbReference type="SUPFAM" id="SSF158682">
    <property type="entry name" value="TerB-like"/>
    <property type="match status" value="1"/>
</dbReference>
<dbReference type="InterPro" id="IPR029024">
    <property type="entry name" value="TerB-like"/>
</dbReference>
<dbReference type="STRING" id="92487.SAMN02745130_01768"/>
<dbReference type="CDD" id="cd07178">
    <property type="entry name" value="terB_like_YebE"/>
    <property type="match status" value="1"/>
</dbReference>
<accession>A0A1T4WIU7</accession>
<dbReference type="Pfam" id="PF04391">
    <property type="entry name" value="DUF533"/>
    <property type="match status" value="1"/>
</dbReference>
<dbReference type="AlphaFoldDB" id="A0A1T4WIU7"/>